<dbReference type="AlphaFoldDB" id="A0A1I7Y128"/>
<dbReference type="WBParaSite" id="L893_g11566.t1">
    <property type="protein sequence ID" value="L893_g11566.t1"/>
    <property type="gene ID" value="L893_g11566"/>
</dbReference>
<name>A0A1I7Y128_9BILA</name>
<proteinExistence type="predicted"/>
<keyword evidence="1" id="KW-1185">Reference proteome</keyword>
<evidence type="ECO:0000313" key="2">
    <source>
        <dbReference type="WBParaSite" id="L893_g11566.t1"/>
    </source>
</evidence>
<accession>A0A1I7Y128</accession>
<reference evidence="2" key="1">
    <citation type="submission" date="2016-11" db="UniProtKB">
        <authorList>
            <consortium name="WormBaseParasite"/>
        </authorList>
    </citation>
    <scope>IDENTIFICATION</scope>
</reference>
<evidence type="ECO:0000313" key="1">
    <source>
        <dbReference type="Proteomes" id="UP000095287"/>
    </source>
</evidence>
<protein>
    <submittedName>
        <fullName evidence="2">Uncharacterized protein</fullName>
    </submittedName>
</protein>
<sequence>MESTDRDTQTVEVQATLYFTPAIFNATIRNSINLPEYINPGPFLMKTTAIVVLLRPRSTRDEIFFSLCEIFEENPGRGTVDFVLRYLVGTGAFNTNLNGQYTFTPTERFNITAVELLILKEVILWKRTTGIRAHRDAPERLAD</sequence>
<organism evidence="1 2">
    <name type="scientific">Steinernema glaseri</name>
    <dbReference type="NCBI Taxonomy" id="37863"/>
    <lineage>
        <taxon>Eukaryota</taxon>
        <taxon>Metazoa</taxon>
        <taxon>Ecdysozoa</taxon>
        <taxon>Nematoda</taxon>
        <taxon>Chromadorea</taxon>
        <taxon>Rhabditida</taxon>
        <taxon>Tylenchina</taxon>
        <taxon>Panagrolaimomorpha</taxon>
        <taxon>Strongyloidoidea</taxon>
        <taxon>Steinernematidae</taxon>
        <taxon>Steinernema</taxon>
    </lineage>
</organism>
<dbReference type="Proteomes" id="UP000095287">
    <property type="component" value="Unplaced"/>
</dbReference>